<dbReference type="GO" id="GO:0000976">
    <property type="term" value="F:transcription cis-regulatory region binding"/>
    <property type="evidence" value="ECO:0007669"/>
    <property type="project" value="TreeGrafter"/>
</dbReference>
<reference evidence="10" key="1">
    <citation type="journal article" date="2017" name="Biotechnol. Biofuels">
        <title>Evaluation of environmental bacterial communities as a factor affecting the growth of duckweed Lemna minor.</title>
        <authorList>
            <person name="Ishizawa H."/>
            <person name="Kuroda M."/>
            <person name="Morikawa M."/>
            <person name="Ike M."/>
        </authorList>
    </citation>
    <scope>NUCLEOTIDE SEQUENCE [LARGE SCALE GENOMIC DNA]</scope>
    <source>
        <strain evidence="10">M6</strain>
    </source>
</reference>
<dbReference type="Gene3D" id="3.30.1490.190">
    <property type="match status" value="1"/>
</dbReference>
<dbReference type="EMBL" id="AP018827">
    <property type="protein sequence ID" value="BBF79621.1"/>
    <property type="molecule type" value="Genomic_DNA"/>
</dbReference>
<gene>
    <name evidence="9" type="ORF">EM6_0190</name>
</gene>
<dbReference type="GO" id="GO:0003700">
    <property type="term" value="F:DNA-binding transcription factor activity"/>
    <property type="evidence" value="ECO:0007669"/>
    <property type="project" value="InterPro"/>
</dbReference>
<dbReference type="InterPro" id="IPR002481">
    <property type="entry name" value="FUR"/>
</dbReference>
<comment type="cofactor">
    <cofactor evidence="7">
        <name>Zn(2+)</name>
        <dbReference type="ChEBI" id="CHEBI:29105"/>
    </cofactor>
    <text evidence="7">Binds 1 zinc ion per subunit.</text>
</comment>
<evidence type="ECO:0000256" key="4">
    <source>
        <dbReference type="ARBA" id="ARBA00023015"/>
    </source>
</evidence>
<dbReference type="InterPro" id="IPR043135">
    <property type="entry name" value="Fur_C"/>
</dbReference>
<dbReference type="Proteomes" id="UP000278756">
    <property type="component" value="Chromosome 1"/>
</dbReference>
<keyword evidence="5" id="KW-0238">DNA-binding</keyword>
<proteinExistence type="inferred from homology"/>
<evidence type="ECO:0000256" key="7">
    <source>
        <dbReference type="PIRSR" id="PIRSR602481-1"/>
    </source>
</evidence>
<protein>
    <submittedName>
        <fullName evidence="9">Zinc uptake regulation protein ZUR</fullName>
    </submittedName>
</protein>
<dbReference type="PANTHER" id="PTHR33202">
    <property type="entry name" value="ZINC UPTAKE REGULATION PROTEIN"/>
    <property type="match status" value="1"/>
</dbReference>
<dbReference type="OrthoDB" id="9801127at2"/>
<evidence type="ECO:0000313" key="9">
    <source>
        <dbReference type="EMBL" id="BBF79621.1"/>
    </source>
</evidence>
<organism evidence="9 10">
    <name type="scientific">Asticcacaulis excentricus</name>
    <dbReference type="NCBI Taxonomy" id="78587"/>
    <lineage>
        <taxon>Bacteria</taxon>
        <taxon>Pseudomonadati</taxon>
        <taxon>Pseudomonadota</taxon>
        <taxon>Alphaproteobacteria</taxon>
        <taxon>Caulobacterales</taxon>
        <taxon>Caulobacteraceae</taxon>
        <taxon>Asticcacaulis</taxon>
    </lineage>
</organism>
<evidence type="ECO:0000256" key="3">
    <source>
        <dbReference type="ARBA" id="ARBA00022833"/>
    </source>
</evidence>
<keyword evidence="7" id="KW-0479">Metal-binding</keyword>
<evidence type="ECO:0000256" key="5">
    <source>
        <dbReference type="ARBA" id="ARBA00023125"/>
    </source>
</evidence>
<dbReference type="InterPro" id="IPR036388">
    <property type="entry name" value="WH-like_DNA-bd_sf"/>
</dbReference>
<dbReference type="OMA" id="FIGCSHP"/>
<evidence type="ECO:0000256" key="6">
    <source>
        <dbReference type="ARBA" id="ARBA00023163"/>
    </source>
</evidence>
<dbReference type="GO" id="GO:0045892">
    <property type="term" value="P:negative regulation of DNA-templated transcription"/>
    <property type="evidence" value="ECO:0007669"/>
    <property type="project" value="TreeGrafter"/>
</dbReference>
<dbReference type="GO" id="GO:1900376">
    <property type="term" value="P:regulation of secondary metabolite biosynthetic process"/>
    <property type="evidence" value="ECO:0007669"/>
    <property type="project" value="TreeGrafter"/>
</dbReference>
<feature type="binding site" evidence="7">
    <location>
        <position position="123"/>
    </location>
    <ligand>
        <name>Zn(2+)</name>
        <dbReference type="ChEBI" id="CHEBI:29105"/>
    </ligand>
</feature>
<keyword evidence="3 7" id="KW-0862">Zinc</keyword>
<keyword evidence="4" id="KW-0805">Transcription regulation</keyword>
<dbReference type="InterPro" id="IPR036390">
    <property type="entry name" value="WH_DNA-bd_sf"/>
</dbReference>
<dbReference type="PANTHER" id="PTHR33202:SF6">
    <property type="entry name" value="ZINC UPTAKE REGULATION PROTEIN"/>
    <property type="match status" value="1"/>
</dbReference>
<dbReference type="GO" id="GO:0008270">
    <property type="term" value="F:zinc ion binding"/>
    <property type="evidence" value="ECO:0007669"/>
    <property type="project" value="TreeGrafter"/>
</dbReference>
<evidence type="ECO:0000256" key="2">
    <source>
        <dbReference type="ARBA" id="ARBA00022491"/>
    </source>
</evidence>
<reference evidence="10" key="2">
    <citation type="journal article" date="2017" name="Plant Physiol. Biochem.">
        <title>Differential oxidative and antioxidative response of duckweed Lemna minor toward plant growth promoting/inhibiting bacteria.</title>
        <authorList>
            <person name="Ishizawa H."/>
            <person name="Kuroda M."/>
            <person name="Morikawa M."/>
            <person name="Ike M."/>
        </authorList>
    </citation>
    <scope>NUCLEOTIDE SEQUENCE [LARGE SCALE GENOMIC DNA]</scope>
    <source>
        <strain evidence="10">M6</strain>
    </source>
</reference>
<feature type="binding site" evidence="7">
    <location>
        <position position="120"/>
    </location>
    <ligand>
        <name>Zn(2+)</name>
        <dbReference type="ChEBI" id="CHEBI:29105"/>
    </ligand>
</feature>
<dbReference type="Gene3D" id="1.10.10.10">
    <property type="entry name" value="Winged helix-like DNA-binding domain superfamily/Winged helix DNA-binding domain"/>
    <property type="match status" value="1"/>
</dbReference>
<dbReference type="AlphaFoldDB" id="A0A3G9G1H9"/>
<evidence type="ECO:0000313" key="10">
    <source>
        <dbReference type="Proteomes" id="UP000278756"/>
    </source>
</evidence>
<feature type="binding site" evidence="8">
    <location>
        <position position="135"/>
    </location>
    <ligand>
        <name>Fe cation</name>
        <dbReference type="ChEBI" id="CHEBI:24875"/>
    </ligand>
</feature>
<dbReference type="SUPFAM" id="SSF46785">
    <property type="entry name" value="Winged helix' DNA-binding domain"/>
    <property type="match status" value="1"/>
</dbReference>
<keyword evidence="2" id="KW-0678">Repressor</keyword>
<accession>A0A3G9G1H9</accession>
<comment type="similarity">
    <text evidence="1">Belongs to the Fur family.</text>
</comment>
<sequence length="162" mass="17674">MSHACGHDHDHVHTLDSGRIDARLSEARRLCEAQGERMTAPRLRTLELILSENAPVKAYDVIDRFHPDGAAKPPTVYRALAFLEQMGLIHRIESLNAFVACQGHADGKAVQPHAAAFLLCDCCGSSEEVAVSLPEIDQQASASGFETRRVTLEARGLCKACR</sequence>
<feature type="binding site" evidence="7">
    <location>
        <position position="161"/>
    </location>
    <ligand>
        <name>Zn(2+)</name>
        <dbReference type="ChEBI" id="CHEBI:29105"/>
    </ligand>
</feature>
<name>A0A3G9G1H9_9CAUL</name>
<evidence type="ECO:0000256" key="1">
    <source>
        <dbReference type="ARBA" id="ARBA00007957"/>
    </source>
</evidence>
<evidence type="ECO:0000256" key="8">
    <source>
        <dbReference type="PIRSR" id="PIRSR602481-2"/>
    </source>
</evidence>
<feature type="binding site" evidence="7">
    <location>
        <position position="158"/>
    </location>
    <ligand>
        <name>Zn(2+)</name>
        <dbReference type="ChEBI" id="CHEBI:29105"/>
    </ligand>
</feature>
<dbReference type="Pfam" id="PF01475">
    <property type="entry name" value="FUR"/>
    <property type="match status" value="1"/>
</dbReference>
<keyword evidence="8" id="KW-0408">Iron</keyword>
<keyword evidence="6" id="KW-0804">Transcription</keyword>
<dbReference type="RefSeq" id="WP_013478420.1">
    <property type="nucleotide sequence ID" value="NZ_AP018827.1"/>
</dbReference>
<comment type="cofactor">
    <cofactor evidence="8">
        <name>Mn(2+)</name>
        <dbReference type="ChEBI" id="CHEBI:29035"/>
    </cofactor>
    <cofactor evidence="8">
        <name>Fe(2+)</name>
        <dbReference type="ChEBI" id="CHEBI:29033"/>
    </cofactor>
    <text evidence="8">Binds 1 Mn(2+) or Fe(2+) ion per subunit.</text>
</comment>
<dbReference type="GO" id="GO:0005829">
    <property type="term" value="C:cytosol"/>
    <property type="evidence" value="ECO:0007669"/>
    <property type="project" value="TreeGrafter"/>
</dbReference>